<dbReference type="PROSITE" id="PS51419">
    <property type="entry name" value="RAB"/>
    <property type="match status" value="1"/>
</dbReference>
<dbReference type="SMART" id="SM00175">
    <property type="entry name" value="RAB"/>
    <property type="match status" value="1"/>
</dbReference>
<dbReference type="Pfam" id="PF00071">
    <property type="entry name" value="Ras"/>
    <property type="match status" value="1"/>
</dbReference>
<dbReference type="WBParaSite" id="L893_g12382.t1">
    <property type="protein sequence ID" value="L893_g12382.t1"/>
    <property type="gene ID" value="L893_g12382"/>
</dbReference>
<dbReference type="Gene3D" id="3.40.50.300">
    <property type="entry name" value="P-loop containing nucleotide triphosphate hydrolases"/>
    <property type="match status" value="1"/>
</dbReference>
<dbReference type="InterPro" id="IPR001806">
    <property type="entry name" value="Small_GTPase"/>
</dbReference>
<dbReference type="AlphaFoldDB" id="A0A1I7Y3S8"/>
<sequence>MVPLQYAPIAFRFMRDRSTTSKVKVVILGDAGVGKTALLNRFIFDRYEHDYKFTVGADFYEKTVDTRNGNKVRLEIWDTAGHERFHSILPSIVREANAAVLVYDVTDEASFHSIAFWKMFVKMECRLDPFLVLVGTKADSVKQRKVAHSSLRSYAGDVSFLETSAKTGLNVDAVVCVATLIIPGTSNTTLMETIEVGLSSASEDTKSVDAKTCPPPSRGVGRRSDSGRGTGESCGSTFCISLTVLLGDR</sequence>
<dbReference type="SMART" id="SM00173">
    <property type="entry name" value="RAS"/>
    <property type="match status" value="1"/>
</dbReference>
<dbReference type="PRINTS" id="PR00449">
    <property type="entry name" value="RASTRNSFRMNG"/>
</dbReference>
<comment type="similarity">
    <text evidence="1">Belongs to the small GTPase superfamily. Rab family.</text>
</comment>
<dbReference type="SUPFAM" id="SSF52540">
    <property type="entry name" value="P-loop containing nucleoside triphosphate hydrolases"/>
    <property type="match status" value="1"/>
</dbReference>
<dbReference type="PANTHER" id="PTHR47978">
    <property type="match status" value="1"/>
</dbReference>
<dbReference type="PROSITE" id="PS51421">
    <property type="entry name" value="RAS"/>
    <property type="match status" value="1"/>
</dbReference>
<evidence type="ECO:0000313" key="4">
    <source>
        <dbReference type="Proteomes" id="UP000095287"/>
    </source>
</evidence>
<evidence type="ECO:0000313" key="5">
    <source>
        <dbReference type="WBParaSite" id="L893_g12382.t1"/>
    </source>
</evidence>
<dbReference type="SMART" id="SM00176">
    <property type="entry name" value="RAN"/>
    <property type="match status" value="1"/>
</dbReference>
<dbReference type="InterPro" id="IPR027417">
    <property type="entry name" value="P-loop_NTPase"/>
</dbReference>
<reference evidence="5" key="1">
    <citation type="submission" date="2016-11" db="UniProtKB">
        <authorList>
            <consortium name="WormBaseParasite"/>
        </authorList>
    </citation>
    <scope>IDENTIFICATION</scope>
</reference>
<evidence type="ECO:0000256" key="1">
    <source>
        <dbReference type="ARBA" id="ARBA00006270"/>
    </source>
</evidence>
<dbReference type="Proteomes" id="UP000095287">
    <property type="component" value="Unplaced"/>
</dbReference>
<keyword evidence="4" id="KW-1185">Reference proteome</keyword>
<dbReference type="FunFam" id="3.40.50.300:FF:001447">
    <property type="entry name" value="Ras-related protein Rab-1B"/>
    <property type="match status" value="1"/>
</dbReference>
<organism evidence="4 5">
    <name type="scientific">Steinernema glaseri</name>
    <dbReference type="NCBI Taxonomy" id="37863"/>
    <lineage>
        <taxon>Eukaryota</taxon>
        <taxon>Metazoa</taxon>
        <taxon>Ecdysozoa</taxon>
        <taxon>Nematoda</taxon>
        <taxon>Chromadorea</taxon>
        <taxon>Rhabditida</taxon>
        <taxon>Tylenchina</taxon>
        <taxon>Panagrolaimomorpha</taxon>
        <taxon>Strongyloidoidea</taxon>
        <taxon>Steinernematidae</taxon>
        <taxon>Steinernema</taxon>
    </lineage>
</organism>
<dbReference type="GO" id="GO:0005525">
    <property type="term" value="F:GTP binding"/>
    <property type="evidence" value="ECO:0007669"/>
    <property type="project" value="InterPro"/>
</dbReference>
<dbReference type="NCBIfam" id="TIGR00231">
    <property type="entry name" value="small_GTP"/>
    <property type="match status" value="1"/>
</dbReference>
<dbReference type="GO" id="GO:0003924">
    <property type="term" value="F:GTPase activity"/>
    <property type="evidence" value="ECO:0007669"/>
    <property type="project" value="InterPro"/>
</dbReference>
<protein>
    <submittedName>
        <fullName evidence="5">Ras family protein</fullName>
    </submittedName>
</protein>
<evidence type="ECO:0000256" key="2">
    <source>
        <dbReference type="ARBA" id="ARBA00022741"/>
    </source>
</evidence>
<keyword evidence="2" id="KW-0547">Nucleotide-binding</keyword>
<dbReference type="InterPro" id="IPR005225">
    <property type="entry name" value="Small_GTP-bd"/>
</dbReference>
<name>A0A1I7Y3S8_9BILA</name>
<dbReference type="SMART" id="SM00174">
    <property type="entry name" value="RHO"/>
    <property type="match status" value="1"/>
</dbReference>
<evidence type="ECO:0000256" key="3">
    <source>
        <dbReference type="SAM" id="MobiDB-lite"/>
    </source>
</evidence>
<accession>A0A1I7Y3S8</accession>
<proteinExistence type="inferred from homology"/>
<feature type="region of interest" description="Disordered" evidence="3">
    <location>
        <begin position="205"/>
        <end position="232"/>
    </location>
</feature>
<dbReference type="CDD" id="cd00154">
    <property type="entry name" value="Rab"/>
    <property type="match status" value="1"/>
</dbReference>